<sequence>MNSKLPTVWAPPPKGLRFLLIVILALGVFFRFVNIDRKVYWFDETFTSLRISGYTEKEAIAQLCNGQQIGVEDLQKYQHPTPKRTLTDTLKSLALEDPQHPPLYYVMTRFWVQWFGSSVAVTRSLAALFSVLALPCIYWLCLELFNSSLVASLAVALLAVSPFHVLYAQEAREYSLWGLTTLLSSATLLRAMRVQTKLSWLMYAVTVALGLYTFLFSGFLTIAHGAYVFAIERFRLTKKVIGYLVASLVGFLAFTPWLIVILSQSAQINKTTGWTGEVKLSRLLLIKNWIVNLSYFFVDFNYDTIRGAEGSWLKLLVAYSSPFILIFVGYSIYFLCRKSPKQIWLFVLTLIGMTALPLAIPDFISGGVRSQVPRYLIPCYLGIQLAVSYLLATQIFSSSLTIATQKLWQVVMVTLISAGVISIATISQTETWWYKNLNLYTPQVVGIINQTPQPLLITSCEGTWPLGDEMALSHRLDPKVRLLLVKESNFPQIPNTFSDVFFYNPYYNPPLKVLEYKLEKEQKYKIEKNIYPENFQLWKLTKKRNLT</sequence>
<comment type="subcellular location">
    <subcellularLocation>
        <location evidence="1">Cell membrane</location>
        <topology evidence="1">Multi-pass membrane protein</topology>
    </subcellularLocation>
</comment>
<dbReference type="RefSeq" id="WP_263744853.1">
    <property type="nucleotide sequence ID" value="NZ_JAOWRF010000109.1"/>
</dbReference>
<dbReference type="InterPro" id="IPR038731">
    <property type="entry name" value="RgtA/B/C-like"/>
</dbReference>
<evidence type="ECO:0000256" key="8">
    <source>
        <dbReference type="SAM" id="Phobius"/>
    </source>
</evidence>
<reference evidence="10 11" key="1">
    <citation type="submission" date="2022-10" db="EMBL/GenBank/DDBJ databases">
        <title>Identification of biosynthetic pathway for the production of the potent trypsin inhibitor radiosumin.</title>
        <authorList>
            <person name="Fewer D.P."/>
            <person name="Delbaje E."/>
            <person name="Ouyang X."/>
            <person name="Agostino P.D."/>
            <person name="Wahlsten M."/>
            <person name="Jokela J."/>
            <person name="Permi P."/>
            <person name="Haapaniemi E."/>
            <person name="Koistinen H."/>
        </authorList>
    </citation>
    <scope>NUCLEOTIDE SEQUENCE [LARGE SCALE GENOMIC DNA]</scope>
    <source>
        <strain evidence="10 11">NIES-515</strain>
    </source>
</reference>
<keyword evidence="2" id="KW-1003">Cell membrane</keyword>
<feature type="transmembrane region" description="Helical" evidence="8">
    <location>
        <begin position="241"/>
        <end position="262"/>
    </location>
</feature>
<keyword evidence="6 8" id="KW-1133">Transmembrane helix</keyword>
<feature type="transmembrane region" description="Helical" evidence="8">
    <location>
        <begin position="200"/>
        <end position="229"/>
    </location>
</feature>
<feature type="transmembrane region" description="Helical" evidence="8">
    <location>
        <begin position="146"/>
        <end position="167"/>
    </location>
</feature>
<evidence type="ECO:0000256" key="4">
    <source>
        <dbReference type="ARBA" id="ARBA00022679"/>
    </source>
</evidence>
<feature type="transmembrane region" description="Helical" evidence="8">
    <location>
        <begin position="375"/>
        <end position="395"/>
    </location>
</feature>
<keyword evidence="7 8" id="KW-0472">Membrane</keyword>
<evidence type="ECO:0000313" key="10">
    <source>
        <dbReference type="EMBL" id="MCV3213343.1"/>
    </source>
</evidence>
<feature type="transmembrane region" description="Helical" evidence="8">
    <location>
        <begin position="114"/>
        <end position="140"/>
    </location>
</feature>
<evidence type="ECO:0000256" key="6">
    <source>
        <dbReference type="ARBA" id="ARBA00022989"/>
    </source>
</evidence>
<name>A0ABT3AW31_9CYAN</name>
<comment type="caution">
    <text evidence="10">The sequence shown here is derived from an EMBL/GenBank/DDBJ whole genome shotgun (WGS) entry which is preliminary data.</text>
</comment>
<feature type="domain" description="Glycosyltransferase RgtA/B/C/D-like" evidence="9">
    <location>
        <begin position="99"/>
        <end position="259"/>
    </location>
</feature>
<evidence type="ECO:0000259" key="9">
    <source>
        <dbReference type="Pfam" id="PF13231"/>
    </source>
</evidence>
<evidence type="ECO:0000256" key="7">
    <source>
        <dbReference type="ARBA" id="ARBA00023136"/>
    </source>
</evidence>
<keyword evidence="5 8" id="KW-0812">Transmembrane</keyword>
<keyword evidence="3 10" id="KW-0328">Glycosyltransferase</keyword>
<evidence type="ECO:0000256" key="5">
    <source>
        <dbReference type="ARBA" id="ARBA00022692"/>
    </source>
</evidence>
<organism evidence="10 11">
    <name type="scientific">Plectonema radiosum NIES-515</name>
    <dbReference type="NCBI Taxonomy" id="2986073"/>
    <lineage>
        <taxon>Bacteria</taxon>
        <taxon>Bacillati</taxon>
        <taxon>Cyanobacteriota</taxon>
        <taxon>Cyanophyceae</taxon>
        <taxon>Oscillatoriophycideae</taxon>
        <taxon>Oscillatoriales</taxon>
        <taxon>Microcoleaceae</taxon>
        <taxon>Plectonema</taxon>
    </lineage>
</organism>
<dbReference type="PANTHER" id="PTHR33908">
    <property type="entry name" value="MANNOSYLTRANSFERASE YKCB-RELATED"/>
    <property type="match status" value="1"/>
</dbReference>
<dbReference type="EMBL" id="JAOWRF010000109">
    <property type="protein sequence ID" value="MCV3213343.1"/>
    <property type="molecule type" value="Genomic_DNA"/>
</dbReference>
<evidence type="ECO:0000256" key="1">
    <source>
        <dbReference type="ARBA" id="ARBA00004651"/>
    </source>
</evidence>
<evidence type="ECO:0000256" key="3">
    <source>
        <dbReference type="ARBA" id="ARBA00022676"/>
    </source>
</evidence>
<dbReference type="Proteomes" id="UP001526143">
    <property type="component" value="Unassembled WGS sequence"/>
</dbReference>
<evidence type="ECO:0000313" key="11">
    <source>
        <dbReference type="Proteomes" id="UP001526143"/>
    </source>
</evidence>
<dbReference type="GO" id="GO:0016757">
    <property type="term" value="F:glycosyltransferase activity"/>
    <property type="evidence" value="ECO:0007669"/>
    <property type="project" value="UniProtKB-KW"/>
</dbReference>
<dbReference type="Pfam" id="PF13231">
    <property type="entry name" value="PMT_2"/>
    <property type="match status" value="1"/>
</dbReference>
<dbReference type="EC" id="2.4.-.-" evidence="10"/>
<feature type="transmembrane region" description="Helical" evidence="8">
    <location>
        <begin position="407"/>
        <end position="426"/>
    </location>
</feature>
<feature type="transmembrane region" description="Helical" evidence="8">
    <location>
        <begin position="15"/>
        <end position="33"/>
    </location>
</feature>
<accession>A0ABT3AW31</accession>
<keyword evidence="11" id="KW-1185">Reference proteome</keyword>
<dbReference type="InterPro" id="IPR050297">
    <property type="entry name" value="LipidA_mod_glycosyltrf_83"/>
</dbReference>
<feature type="transmembrane region" description="Helical" evidence="8">
    <location>
        <begin position="343"/>
        <end position="360"/>
    </location>
</feature>
<gene>
    <name evidence="10" type="ORF">OGM63_07360</name>
</gene>
<dbReference type="PANTHER" id="PTHR33908:SF11">
    <property type="entry name" value="MEMBRANE PROTEIN"/>
    <property type="match status" value="1"/>
</dbReference>
<proteinExistence type="predicted"/>
<evidence type="ECO:0000256" key="2">
    <source>
        <dbReference type="ARBA" id="ARBA00022475"/>
    </source>
</evidence>
<feature type="transmembrane region" description="Helical" evidence="8">
    <location>
        <begin position="316"/>
        <end position="336"/>
    </location>
</feature>
<protein>
    <submittedName>
        <fullName evidence="10">Glycosyltransferase family 39 protein</fullName>
        <ecNumber evidence="10">2.4.-.-</ecNumber>
    </submittedName>
</protein>
<keyword evidence="4 10" id="KW-0808">Transferase</keyword>